<dbReference type="HOGENOM" id="CLU_1185376_0_0_1"/>
<reference evidence="1 2" key="1">
    <citation type="journal article" date="2012" name="BMC Genomics">
        <title>Comparative genomics of the white-rot fungi, Phanerochaete carnosa and P. chrysosporium, to elucidate the genetic basis of the distinct wood types they colonize.</title>
        <authorList>
            <person name="Suzuki H."/>
            <person name="MacDonald J."/>
            <person name="Syed K."/>
            <person name="Salamov A."/>
            <person name="Hori C."/>
            <person name="Aerts A."/>
            <person name="Henrissat B."/>
            <person name="Wiebenga A."/>
            <person name="vanKuyk P.A."/>
            <person name="Barry K."/>
            <person name="Lindquist E."/>
            <person name="LaButti K."/>
            <person name="Lapidus A."/>
            <person name="Lucas S."/>
            <person name="Coutinho P."/>
            <person name="Gong Y."/>
            <person name="Samejima M."/>
            <person name="Mahadevan R."/>
            <person name="Abou-Zaid M."/>
            <person name="de Vries R.P."/>
            <person name="Igarashi K."/>
            <person name="Yadav J.S."/>
            <person name="Grigoriev I.V."/>
            <person name="Master E.R."/>
        </authorList>
    </citation>
    <scope>NUCLEOTIDE SEQUENCE [LARGE SCALE GENOMIC DNA]</scope>
    <source>
        <strain evidence="1 2">HHB-10118-sp</strain>
    </source>
</reference>
<dbReference type="InParanoid" id="K5W432"/>
<dbReference type="STRING" id="650164.K5W432"/>
<dbReference type="EMBL" id="JH930473">
    <property type="protein sequence ID" value="EKM53875.1"/>
    <property type="molecule type" value="Genomic_DNA"/>
</dbReference>
<evidence type="ECO:0000313" key="1">
    <source>
        <dbReference type="EMBL" id="EKM53875.1"/>
    </source>
</evidence>
<proteinExistence type="predicted"/>
<protein>
    <submittedName>
        <fullName evidence="1">Uncharacterized protein</fullName>
    </submittedName>
</protein>
<evidence type="ECO:0000313" key="2">
    <source>
        <dbReference type="Proteomes" id="UP000008370"/>
    </source>
</evidence>
<dbReference type="OrthoDB" id="2753930at2759"/>
<dbReference type="Proteomes" id="UP000008370">
    <property type="component" value="Unassembled WGS sequence"/>
</dbReference>
<name>K5W432_PHACS</name>
<keyword evidence="2" id="KW-1185">Reference proteome</keyword>
<dbReference type="RefSeq" id="XP_007396588.1">
    <property type="nucleotide sequence ID" value="XM_007396526.1"/>
</dbReference>
<gene>
    <name evidence="1" type="ORF">PHACADRAFT_209723</name>
</gene>
<accession>K5W432</accession>
<sequence>MERAIGNLGKEIRQPSKPFANLAQCALRRCQTNAIKHMFPEVEPEPPSLPRGAHPLDSEHALLRKHEQKISTLPTAEAEVTRNFVASQDVAISNNWQNEPSLARWARLRLPNGQTARSAWGDEGKDTNNIRMSRMVKAVKSIEGSIKDAPVQAMQMPTGPPGTIIVPTENKGDQPNAKFWHQRDWKRYTKAKRMASGISDPEAESVKSVNKELAFGYLTDCNGKHISEDDLDVA</sequence>
<dbReference type="KEGG" id="pco:PHACADRAFT_209723"/>
<dbReference type="GeneID" id="18912888"/>
<dbReference type="AlphaFoldDB" id="K5W432"/>
<organism evidence="1 2">
    <name type="scientific">Phanerochaete carnosa (strain HHB-10118-sp)</name>
    <name type="common">White-rot fungus</name>
    <name type="synonym">Peniophora carnosa</name>
    <dbReference type="NCBI Taxonomy" id="650164"/>
    <lineage>
        <taxon>Eukaryota</taxon>
        <taxon>Fungi</taxon>
        <taxon>Dikarya</taxon>
        <taxon>Basidiomycota</taxon>
        <taxon>Agaricomycotina</taxon>
        <taxon>Agaricomycetes</taxon>
        <taxon>Polyporales</taxon>
        <taxon>Phanerochaetaceae</taxon>
        <taxon>Phanerochaete</taxon>
    </lineage>
</organism>